<sequence length="135" mass="15170">MKFDEMALCLVAKTKGRLLFVGIDSVGDTGEIDRLALLRSHRTSPRSWVNPPRRRLILEEDSEDEFHVNEVPMHARAAGGSTYHRPSDSKKKGQRLGEHSPSEKNDMRVGDRGRMPPTLAADSKLKRVGTKARPR</sequence>
<feature type="compositionally biased region" description="Basic residues" evidence="1">
    <location>
        <begin position="126"/>
        <end position="135"/>
    </location>
</feature>
<proteinExistence type="predicted"/>
<dbReference type="AlphaFoldDB" id="A0AAV2F5J1"/>
<protein>
    <submittedName>
        <fullName evidence="2">Uncharacterized protein</fullName>
    </submittedName>
</protein>
<organism evidence="2 3">
    <name type="scientific">Linum trigynum</name>
    <dbReference type="NCBI Taxonomy" id="586398"/>
    <lineage>
        <taxon>Eukaryota</taxon>
        <taxon>Viridiplantae</taxon>
        <taxon>Streptophyta</taxon>
        <taxon>Embryophyta</taxon>
        <taxon>Tracheophyta</taxon>
        <taxon>Spermatophyta</taxon>
        <taxon>Magnoliopsida</taxon>
        <taxon>eudicotyledons</taxon>
        <taxon>Gunneridae</taxon>
        <taxon>Pentapetalae</taxon>
        <taxon>rosids</taxon>
        <taxon>fabids</taxon>
        <taxon>Malpighiales</taxon>
        <taxon>Linaceae</taxon>
        <taxon>Linum</taxon>
    </lineage>
</organism>
<dbReference type="EMBL" id="OZ034819">
    <property type="protein sequence ID" value="CAL1393496.1"/>
    <property type="molecule type" value="Genomic_DNA"/>
</dbReference>
<reference evidence="2 3" key="1">
    <citation type="submission" date="2024-04" db="EMBL/GenBank/DDBJ databases">
        <authorList>
            <person name="Fracassetti M."/>
        </authorList>
    </citation>
    <scope>NUCLEOTIDE SEQUENCE [LARGE SCALE GENOMIC DNA]</scope>
</reference>
<dbReference type="Proteomes" id="UP001497516">
    <property type="component" value="Chromosome 6"/>
</dbReference>
<name>A0AAV2F5J1_9ROSI</name>
<feature type="region of interest" description="Disordered" evidence="1">
    <location>
        <begin position="69"/>
        <end position="135"/>
    </location>
</feature>
<evidence type="ECO:0000313" key="2">
    <source>
        <dbReference type="EMBL" id="CAL1393496.1"/>
    </source>
</evidence>
<keyword evidence="3" id="KW-1185">Reference proteome</keyword>
<feature type="compositionally biased region" description="Basic and acidic residues" evidence="1">
    <location>
        <begin position="85"/>
        <end position="114"/>
    </location>
</feature>
<evidence type="ECO:0000313" key="3">
    <source>
        <dbReference type="Proteomes" id="UP001497516"/>
    </source>
</evidence>
<accession>A0AAV2F5J1</accession>
<gene>
    <name evidence="2" type="ORF">LTRI10_LOCUS34070</name>
</gene>
<evidence type="ECO:0000256" key="1">
    <source>
        <dbReference type="SAM" id="MobiDB-lite"/>
    </source>
</evidence>